<evidence type="ECO:0000313" key="2">
    <source>
        <dbReference type="EMBL" id="EFK96043.1"/>
    </source>
</evidence>
<protein>
    <submittedName>
        <fullName evidence="2">Protein containing NIF system FeS cluster assembly, NifU, N-terminal domain</fullName>
    </submittedName>
</protein>
<dbReference type="InterPro" id="IPR002871">
    <property type="entry name" value="NIF_FeS_clus_asmbl_NifU_N"/>
</dbReference>
<dbReference type="SUPFAM" id="SSF82649">
    <property type="entry name" value="SufE/NifU"/>
    <property type="match status" value="1"/>
</dbReference>
<feature type="domain" description="NIF system FeS cluster assembly NifU N-terminal" evidence="1">
    <location>
        <begin position="5"/>
        <end position="48"/>
    </location>
</feature>
<reference evidence="2" key="1">
    <citation type="submission" date="2010-07" db="EMBL/GenBank/DDBJ databases">
        <authorList>
            <consortium name="CONSOLIDER consortium CSD2007-00005"/>
            <person name="Guazzaroni M.-E."/>
            <person name="Richter M."/>
            <person name="Garcia-Salamanca A."/>
            <person name="Yarza P."/>
            <person name="Ferrer M."/>
        </authorList>
    </citation>
    <scope>NUCLEOTIDE SEQUENCE</scope>
</reference>
<accession>D9PK82</accession>
<dbReference type="Pfam" id="PF01592">
    <property type="entry name" value="NifU_N"/>
    <property type="match status" value="1"/>
</dbReference>
<gene>
    <name evidence="2" type="ORF">LDC_1947</name>
</gene>
<comment type="caution">
    <text evidence="2">The sequence shown here is derived from an EMBL/GenBank/DDBJ whole genome shotgun (WGS) entry which is preliminary data.</text>
</comment>
<dbReference type="GO" id="GO:0051536">
    <property type="term" value="F:iron-sulfur cluster binding"/>
    <property type="evidence" value="ECO:0007669"/>
    <property type="project" value="InterPro"/>
</dbReference>
<proteinExistence type="predicted"/>
<organism evidence="2">
    <name type="scientific">sediment metagenome</name>
    <dbReference type="NCBI Taxonomy" id="749907"/>
    <lineage>
        <taxon>unclassified sequences</taxon>
        <taxon>metagenomes</taxon>
        <taxon>ecological metagenomes</taxon>
    </lineage>
</organism>
<evidence type="ECO:0000259" key="1">
    <source>
        <dbReference type="Pfam" id="PF01592"/>
    </source>
</evidence>
<dbReference type="AlphaFoldDB" id="D9PK82"/>
<dbReference type="Gene3D" id="3.90.1010.10">
    <property type="match status" value="1"/>
</dbReference>
<name>D9PK82_9ZZZZ</name>
<dbReference type="EMBL" id="ADZX01000585">
    <property type="protein sequence ID" value="EFK96043.1"/>
    <property type="molecule type" value="Genomic_DNA"/>
</dbReference>
<dbReference type="GO" id="GO:0016226">
    <property type="term" value="P:iron-sulfur cluster assembly"/>
    <property type="evidence" value="ECO:0007669"/>
    <property type="project" value="InterPro"/>
</dbReference>
<sequence length="52" mass="5881">MAGIYSEKVMEHFRSPRNYGKIKDADGVGKIGNLKCGDVMWIYIKSEGREDS</sequence>
<dbReference type="CDD" id="cd06664">
    <property type="entry name" value="IscU_like"/>
    <property type="match status" value="1"/>
</dbReference>
<reference evidence="2" key="2">
    <citation type="journal article" date="2011" name="Microb. Ecol.">
        <title>Taxonomic and Functional Metagenomic Profiling of the Microbial Community in the Anoxic Sediment of a Sub-saline Shallow Lake (Laguna de Carrizo, Central Spain).</title>
        <authorList>
            <person name="Ferrer M."/>
            <person name="Guazzaroni M.E."/>
            <person name="Richter M."/>
            <person name="Garcia-Salamanca A."/>
            <person name="Yarza P."/>
            <person name="Suarez-Suarez A."/>
            <person name="Solano J."/>
            <person name="Alcaide M."/>
            <person name="van Dillewijn P."/>
            <person name="Molina-Henares M.A."/>
            <person name="Lopez-Cortes N."/>
            <person name="Al-Ramahi Y."/>
            <person name="Guerrero C."/>
            <person name="Acosta A."/>
            <person name="de Eugenio L.I."/>
            <person name="Martinez V."/>
            <person name="Marques S."/>
            <person name="Rojo F."/>
            <person name="Santero E."/>
            <person name="Genilloud O."/>
            <person name="Perez-Perez J."/>
            <person name="Rossello-Mora R."/>
            <person name="Ramos J.L."/>
        </authorList>
    </citation>
    <scope>NUCLEOTIDE SEQUENCE</scope>
</reference>
<dbReference type="GO" id="GO:0005506">
    <property type="term" value="F:iron ion binding"/>
    <property type="evidence" value="ECO:0007669"/>
    <property type="project" value="InterPro"/>
</dbReference>